<evidence type="ECO:0000313" key="3">
    <source>
        <dbReference type="Proteomes" id="UP001201273"/>
    </source>
</evidence>
<evidence type="ECO:0000313" key="2">
    <source>
        <dbReference type="EMBL" id="MCE2595297.1"/>
    </source>
</evidence>
<dbReference type="Pfam" id="PF09983">
    <property type="entry name" value="JetD_C"/>
    <property type="match status" value="1"/>
</dbReference>
<sequence length="318" mass="35706">MAGLFDDEYVQYAARQLLKGHEVNLSAKRLSELKGLLTDNHFTLSKGQRFWLNPQGKEYIRRQLAQAKPICAPDPELDIQQLNIHLPAQVNQHVLQALLKKDAKKPLDEADRQRLVEADISVTKDETLRLRSAHGFSLYLQQGSLLDLSGVFALSNECILPERLLSTVTKLLPGEVSFTHVITVENLGAFIEIELKPQCLFIYAPGNNTRLAELLVGMLPANISWVHFGDLDQAGIDIGLRMAANLARPYKPLLPRNLHDIAARYGRPVESNQPALEKSKRGKVPWQIAKLNPELAARLAPLIEQNLWLEQEVIVMCL</sequence>
<feature type="domain" description="Wadjet protein JetD C-terminal" evidence="1">
    <location>
        <begin position="166"/>
        <end position="314"/>
    </location>
</feature>
<organism evidence="2 3">
    <name type="scientific">Motilimonas cestriensis</name>
    <dbReference type="NCBI Taxonomy" id="2742685"/>
    <lineage>
        <taxon>Bacteria</taxon>
        <taxon>Pseudomonadati</taxon>
        <taxon>Pseudomonadota</taxon>
        <taxon>Gammaproteobacteria</taxon>
        <taxon>Alteromonadales</taxon>
        <taxon>Alteromonadales genera incertae sedis</taxon>
        <taxon>Motilimonas</taxon>
    </lineage>
</organism>
<protein>
    <recommendedName>
        <fullName evidence="1">Wadjet protein JetD C-terminal domain-containing protein</fullName>
    </recommendedName>
</protein>
<dbReference type="EMBL" id="JAIMJA010000009">
    <property type="protein sequence ID" value="MCE2595297.1"/>
    <property type="molecule type" value="Genomic_DNA"/>
</dbReference>
<reference evidence="2 3" key="1">
    <citation type="journal article" date="2022" name="Environ. Microbiol. Rep.">
        <title>Eco-phylogenetic analyses reveal divergent evolution of vitamin B12 metabolism in the marine bacterial family 'Psychromonadaceae'.</title>
        <authorList>
            <person name="Jin X."/>
            <person name="Yang Y."/>
            <person name="Cao H."/>
            <person name="Gao B."/>
            <person name="Zhao Z."/>
        </authorList>
    </citation>
    <scope>NUCLEOTIDE SEQUENCE [LARGE SCALE GENOMIC DNA]</scope>
    <source>
        <strain evidence="2 3">MKS20</strain>
    </source>
</reference>
<gene>
    <name evidence="2" type="ORF">K6Y31_10765</name>
</gene>
<proteinExistence type="predicted"/>
<accession>A0ABS8W8G5</accession>
<dbReference type="RefSeq" id="WP_233052786.1">
    <property type="nucleotide sequence ID" value="NZ_JAIMJA010000009.1"/>
</dbReference>
<dbReference type="Proteomes" id="UP001201273">
    <property type="component" value="Unassembled WGS sequence"/>
</dbReference>
<evidence type="ECO:0000259" key="1">
    <source>
        <dbReference type="Pfam" id="PF09983"/>
    </source>
</evidence>
<comment type="caution">
    <text evidence="2">The sequence shown here is derived from an EMBL/GenBank/DDBJ whole genome shotgun (WGS) entry which is preliminary data.</text>
</comment>
<name>A0ABS8W8G5_9GAMM</name>
<dbReference type="InterPro" id="IPR024534">
    <property type="entry name" value="JetD_C"/>
</dbReference>
<keyword evidence="3" id="KW-1185">Reference proteome</keyword>